<feature type="transmembrane region" description="Helical" evidence="6">
    <location>
        <begin position="142"/>
        <end position="163"/>
    </location>
</feature>
<name>A0A5S9QR07_9GAMM</name>
<dbReference type="GO" id="GO:0015171">
    <property type="term" value="F:amino acid transmembrane transporter activity"/>
    <property type="evidence" value="ECO:0007669"/>
    <property type="project" value="TreeGrafter"/>
</dbReference>
<evidence type="ECO:0000313" key="7">
    <source>
        <dbReference type="EMBL" id="CAA0121243.1"/>
    </source>
</evidence>
<gene>
    <name evidence="7" type="primary">eamB_2</name>
    <name evidence="7" type="ORF">DPBNPPHM_02723</name>
</gene>
<keyword evidence="3 6" id="KW-0812">Transmembrane</keyword>
<evidence type="ECO:0000256" key="2">
    <source>
        <dbReference type="ARBA" id="ARBA00022475"/>
    </source>
</evidence>
<dbReference type="PANTHER" id="PTHR30086:SF20">
    <property type="entry name" value="ARGININE EXPORTER PROTEIN ARGO-RELATED"/>
    <property type="match status" value="1"/>
</dbReference>
<protein>
    <submittedName>
        <fullName evidence="7">Cysteine/O-acetylserine efflux protein</fullName>
    </submittedName>
</protein>
<evidence type="ECO:0000256" key="3">
    <source>
        <dbReference type="ARBA" id="ARBA00022692"/>
    </source>
</evidence>
<comment type="subcellular location">
    <subcellularLocation>
        <location evidence="1">Cell membrane</location>
        <topology evidence="1">Multi-pass membrane protein</topology>
    </subcellularLocation>
</comment>
<accession>A0A5S9QR07</accession>
<keyword evidence="2" id="KW-1003">Cell membrane</keyword>
<dbReference type="GO" id="GO:0005886">
    <property type="term" value="C:plasma membrane"/>
    <property type="evidence" value="ECO:0007669"/>
    <property type="project" value="UniProtKB-SubCell"/>
</dbReference>
<feature type="transmembrane region" description="Helical" evidence="6">
    <location>
        <begin position="179"/>
        <end position="197"/>
    </location>
</feature>
<dbReference type="AlphaFoldDB" id="A0A5S9QR07"/>
<evidence type="ECO:0000256" key="6">
    <source>
        <dbReference type="SAM" id="Phobius"/>
    </source>
</evidence>
<dbReference type="EMBL" id="CACSII010000021">
    <property type="protein sequence ID" value="CAA0121243.1"/>
    <property type="molecule type" value="Genomic_DNA"/>
</dbReference>
<dbReference type="PANTHER" id="PTHR30086">
    <property type="entry name" value="ARGININE EXPORTER PROTEIN ARGO"/>
    <property type="match status" value="1"/>
</dbReference>
<dbReference type="GO" id="GO:0033228">
    <property type="term" value="P:cysteine export across plasma membrane"/>
    <property type="evidence" value="ECO:0007669"/>
    <property type="project" value="TreeGrafter"/>
</dbReference>
<feature type="transmembrane region" description="Helical" evidence="6">
    <location>
        <begin position="44"/>
        <end position="61"/>
    </location>
</feature>
<keyword evidence="5 6" id="KW-0472">Membrane</keyword>
<evidence type="ECO:0000256" key="5">
    <source>
        <dbReference type="ARBA" id="ARBA00023136"/>
    </source>
</evidence>
<dbReference type="Pfam" id="PF01810">
    <property type="entry name" value="LysE"/>
    <property type="match status" value="1"/>
</dbReference>
<reference evidence="7 8" key="1">
    <citation type="submission" date="2019-11" db="EMBL/GenBank/DDBJ databases">
        <authorList>
            <person name="Holert J."/>
        </authorList>
    </citation>
    <scope>NUCLEOTIDE SEQUENCE [LARGE SCALE GENOMIC DNA]</scope>
    <source>
        <strain evidence="7">BC5_2</strain>
    </source>
</reference>
<proteinExistence type="predicted"/>
<dbReference type="Proteomes" id="UP000434580">
    <property type="component" value="Unassembled WGS sequence"/>
</dbReference>
<dbReference type="OrthoDB" id="9812084at2"/>
<feature type="transmembrane region" description="Helical" evidence="6">
    <location>
        <begin position="73"/>
        <end position="91"/>
    </location>
</feature>
<dbReference type="InterPro" id="IPR001123">
    <property type="entry name" value="LeuE-type"/>
</dbReference>
<sequence length="199" mass="21836">MNTELLISLALFALFMTCSPGPNNLMLMASGANYGWRKSLPHISGVILGFCLMVMLVGLGVEQLFVQYPQLNVLLRIFSISFLLYLAWRVLRSHNSGNQDTVTGQPITFFQAMAFQWVNPKAWTIALTALGMAATPADQHGILMVVLVIGVFNALSANAWVCFGQQIVRLLSTDRNRRVFNYCVAGGLVASIVPILLEA</sequence>
<evidence type="ECO:0000256" key="1">
    <source>
        <dbReference type="ARBA" id="ARBA00004651"/>
    </source>
</evidence>
<evidence type="ECO:0000256" key="4">
    <source>
        <dbReference type="ARBA" id="ARBA00022989"/>
    </source>
</evidence>
<evidence type="ECO:0000313" key="8">
    <source>
        <dbReference type="Proteomes" id="UP000434580"/>
    </source>
</evidence>
<organism evidence="7 8">
    <name type="scientific">BD1-7 clade bacterium</name>
    <dbReference type="NCBI Taxonomy" id="2029982"/>
    <lineage>
        <taxon>Bacteria</taxon>
        <taxon>Pseudomonadati</taxon>
        <taxon>Pseudomonadota</taxon>
        <taxon>Gammaproteobacteria</taxon>
        <taxon>Cellvibrionales</taxon>
        <taxon>Spongiibacteraceae</taxon>
        <taxon>BD1-7 clade</taxon>
    </lineage>
</organism>
<keyword evidence="4 6" id="KW-1133">Transmembrane helix</keyword>